<comment type="caution">
    <text evidence="4">The sequence shown here is derived from an EMBL/GenBank/DDBJ whole genome shotgun (WGS) entry which is preliminary data.</text>
</comment>
<dbReference type="RefSeq" id="WP_274144517.1">
    <property type="nucleotide sequence ID" value="NZ_JAJUBB010000020.1"/>
</dbReference>
<feature type="compositionally biased region" description="Pro residues" evidence="1">
    <location>
        <begin position="61"/>
        <end position="76"/>
    </location>
</feature>
<gene>
    <name evidence="4" type="ORF">LRP49_20540</name>
</gene>
<dbReference type="Pfam" id="PF13511">
    <property type="entry name" value="DUF4124"/>
    <property type="match status" value="1"/>
</dbReference>
<sequence length="184" mass="19579">MRIVGALLLGCALTSPATADSYYRWVDENGVVHFSDSPPEASIELEIELKAIPLNTSPQIAAPPSPDAPPVPPVPDAPMASDILLLSPLDEETIRNSEGSITVSVSTDLPLGENQSVRAVIDGKAQKSQQGLSIELNNIDRGEHSIKVQLIQDGKVIASSDSATVFLHRTIHRKAPPKATPKPL</sequence>
<feature type="domain" description="DUF4124" evidence="3">
    <location>
        <begin position="10"/>
        <end position="68"/>
    </location>
</feature>
<protein>
    <submittedName>
        <fullName evidence="4">DUF4124 domain-containing protein</fullName>
    </submittedName>
</protein>
<feature type="chain" id="PRO_5045643554" evidence="2">
    <location>
        <begin position="20"/>
        <end position="184"/>
    </location>
</feature>
<dbReference type="EMBL" id="JAJUBB010000020">
    <property type="protein sequence ID" value="MDD1783567.1"/>
    <property type="molecule type" value="Genomic_DNA"/>
</dbReference>
<keyword evidence="2" id="KW-0732">Signal</keyword>
<feature type="signal peptide" evidence="2">
    <location>
        <begin position="1"/>
        <end position="19"/>
    </location>
</feature>
<accession>A0ABT5QRF5</accession>
<proteinExistence type="predicted"/>
<name>A0ABT5QRF5_9GAMM</name>
<evidence type="ECO:0000313" key="4">
    <source>
        <dbReference type="EMBL" id="MDD1783567.1"/>
    </source>
</evidence>
<organism evidence="4 5">
    <name type="scientific">Enterovibrio qingdaonensis</name>
    <dbReference type="NCBI Taxonomy" id="2899818"/>
    <lineage>
        <taxon>Bacteria</taxon>
        <taxon>Pseudomonadati</taxon>
        <taxon>Pseudomonadota</taxon>
        <taxon>Gammaproteobacteria</taxon>
        <taxon>Vibrionales</taxon>
        <taxon>Vibrionaceae</taxon>
        <taxon>Enterovibrio</taxon>
    </lineage>
</organism>
<dbReference type="InterPro" id="IPR025392">
    <property type="entry name" value="DUF4124"/>
</dbReference>
<dbReference type="Proteomes" id="UP001149821">
    <property type="component" value="Unassembled WGS sequence"/>
</dbReference>
<keyword evidence="5" id="KW-1185">Reference proteome</keyword>
<evidence type="ECO:0000256" key="1">
    <source>
        <dbReference type="SAM" id="MobiDB-lite"/>
    </source>
</evidence>
<feature type="region of interest" description="Disordered" evidence="1">
    <location>
        <begin position="57"/>
        <end position="79"/>
    </location>
</feature>
<evidence type="ECO:0000259" key="3">
    <source>
        <dbReference type="Pfam" id="PF13511"/>
    </source>
</evidence>
<evidence type="ECO:0000256" key="2">
    <source>
        <dbReference type="SAM" id="SignalP"/>
    </source>
</evidence>
<reference evidence="4" key="1">
    <citation type="submission" date="2021-12" db="EMBL/GenBank/DDBJ databases">
        <title>Enterovibrio ZSDZ35 sp. nov. and Enterovibrio ZSDZ42 sp. nov., isolated from coastal seawater in Qingdao.</title>
        <authorList>
            <person name="Zhang P."/>
        </authorList>
    </citation>
    <scope>NUCLEOTIDE SEQUENCE</scope>
    <source>
        <strain evidence="4">ZSDZ35</strain>
    </source>
</reference>
<evidence type="ECO:0000313" key="5">
    <source>
        <dbReference type="Proteomes" id="UP001149821"/>
    </source>
</evidence>